<organism evidence="4 5">
    <name type="scientific">Sinanodonta woodiana</name>
    <name type="common">Chinese pond mussel</name>
    <name type="synonym">Anodonta woodiana</name>
    <dbReference type="NCBI Taxonomy" id="1069815"/>
    <lineage>
        <taxon>Eukaryota</taxon>
        <taxon>Metazoa</taxon>
        <taxon>Spiralia</taxon>
        <taxon>Lophotrochozoa</taxon>
        <taxon>Mollusca</taxon>
        <taxon>Bivalvia</taxon>
        <taxon>Autobranchia</taxon>
        <taxon>Heteroconchia</taxon>
        <taxon>Palaeoheterodonta</taxon>
        <taxon>Unionida</taxon>
        <taxon>Unionoidea</taxon>
        <taxon>Unionidae</taxon>
        <taxon>Unioninae</taxon>
        <taxon>Sinanodonta</taxon>
    </lineage>
</organism>
<gene>
    <name evidence="4" type="ORF">ACJMK2_017624</name>
</gene>
<keyword evidence="1" id="KW-0880">Kelch repeat</keyword>
<evidence type="ECO:0000313" key="4">
    <source>
        <dbReference type="EMBL" id="KAL3846652.1"/>
    </source>
</evidence>
<dbReference type="EMBL" id="JBJQND010000016">
    <property type="protein sequence ID" value="KAL3846652.1"/>
    <property type="molecule type" value="Genomic_DNA"/>
</dbReference>
<dbReference type="Gene3D" id="1.25.40.420">
    <property type="match status" value="1"/>
</dbReference>
<dbReference type="SUPFAM" id="SSF50965">
    <property type="entry name" value="Galactose oxidase, central domain"/>
    <property type="match status" value="1"/>
</dbReference>
<protein>
    <recommendedName>
        <fullName evidence="3">BTB domain-containing protein</fullName>
    </recommendedName>
</protein>
<dbReference type="SMART" id="SM00225">
    <property type="entry name" value="BTB"/>
    <property type="match status" value="1"/>
</dbReference>
<dbReference type="InterPro" id="IPR015915">
    <property type="entry name" value="Kelch-typ_b-propeller"/>
</dbReference>
<evidence type="ECO:0000313" key="5">
    <source>
        <dbReference type="Proteomes" id="UP001634394"/>
    </source>
</evidence>
<evidence type="ECO:0000259" key="3">
    <source>
        <dbReference type="PROSITE" id="PS50097"/>
    </source>
</evidence>
<dbReference type="Gene3D" id="3.30.710.10">
    <property type="entry name" value="Potassium Channel Kv1.1, Chain A"/>
    <property type="match status" value="1"/>
</dbReference>
<evidence type="ECO:0000256" key="2">
    <source>
        <dbReference type="ARBA" id="ARBA00022737"/>
    </source>
</evidence>
<dbReference type="PANTHER" id="PTHR45632:SF3">
    <property type="entry name" value="KELCH-LIKE PROTEIN 32"/>
    <property type="match status" value="1"/>
</dbReference>
<comment type="caution">
    <text evidence="4">The sequence shown here is derived from an EMBL/GenBank/DDBJ whole genome shotgun (WGS) entry which is preliminary data.</text>
</comment>
<dbReference type="InterPro" id="IPR017096">
    <property type="entry name" value="BTB-kelch_protein"/>
</dbReference>
<keyword evidence="5" id="KW-1185">Reference proteome</keyword>
<dbReference type="PIRSF" id="PIRSF037037">
    <property type="entry name" value="Kelch-like_protein_gigaxonin"/>
    <property type="match status" value="1"/>
</dbReference>
<reference evidence="4 5" key="1">
    <citation type="submission" date="2024-11" db="EMBL/GenBank/DDBJ databases">
        <title>Chromosome-level genome assembly of the freshwater bivalve Anodonta woodiana.</title>
        <authorList>
            <person name="Chen X."/>
        </authorList>
    </citation>
    <scope>NUCLEOTIDE SEQUENCE [LARGE SCALE GENOMIC DNA]</scope>
    <source>
        <strain evidence="4">MN2024</strain>
        <tissue evidence="4">Gills</tissue>
    </source>
</reference>
<dbReference type="SMART" id="SM00875">
    <property type="entry name" value="BACK"/>
    <property type="match status" value="1"/>
</dbReference>
<dbReference type="Gene3D" id="2.120.10.80">
    <property type="entry name" value="Kelch-type beta propeller"/>
    <property type="match status" value="2"/>
</dbReference>
<name>A0ABD3UEG2_SINWO</name>
<dbReference type="InterPro" id="IPR006652">
    <property type="entry name" value="Kelch_1"/>
</dbReference>
<proteinExistence type="predicted"/>
<accession>A0ABD3UEG2</accession>
<dbReference type="Pfam" id="PF01344">
    <property type="entry name" value="Kelch_1"/>
    <property type="match status" value="6"/>
</dbReference>
<dbReference type="PANTHER" id="PTHR45632">
    <property type="entry name" value="LD33804P"/>
    <property type="match status" value="1"/>
</dbReference>
<dbReference type="InterPro" id="IPR011705">
    <property type="entry name" value="BACK"/>
</dbReference>
<dbReference type="SMART" id="SM00612">
    <property type="entry name" value="Kelch"/>
    <property type="match status" value="6"/>
</dbReference>
<evidence type="ECO:0000256" key="1">
    <source>
        <dbReference type="ARBA" id="ARBA00022441"/>
    </source>
</evidence>
<dbReference type="SUPFAM" id="SSF54695">
    <property type="entry name" value="POZ domain"/>
    <property type="match status" value="1"/>
</dbReference>
<sequence length="561" mass="64359">MNRLRKKHQLCDVILKVQGKEFHVHKTVLAASSDYFLAMFSSNLSEKTQSVIELHEMESAVFEKIIEFIYTAEITLTTANVQDLLHAACLLMLKGIQLACSTFLQKELDPSNCLGIMKFAERYSVMDLHKAAHVFCQYNFKEVVKHTEFLNLTMPELAPLLDSDYLRCDEETVYEAAIKWMNHDPRDRKEHLCWLMRLVRLPQLTARYLTDVMDNQMLLKRCFRCRDLLDEAKNFHLRPELQCQMRRPWFYPRTGIEDVLVVIGGFGKDCYLDRAELYRPKTDKWIQIPNLSTNRRYVSAAAVGSVLYAIGGYDGMRHLNTVECMDFSGDELVWKPVASMKYKRGLAGVTVHADMVYICGGKDGNVRHKSMERYRPVENRWEVIGDLSLGRDGMALTRAGDSIYFIGGFDGINALDNVERFDVMKSEFSTLHPMISKRSAPGVAVMDNMIYACGGYDDIEHLTTVERYDIVADQWTCLRPMKRQLCYAVACVLNEKLLLVAGYNGESLLNTVDSYNPETDTWRTREAEMSLARSDPGVAVVRASLHWATRKDKHVENQLIQ</sequence>
<dbReference type="Proteomes" id="UP001634394">
    <property type="component" value="Unassembled WGS sequence"/>
</dbReference>
<dbReference type="InterPro" id="IPR000210">
    <property type="entry name" value="BTB/POZ_dom"/>
</dbReference>
<dbReference type="PROSITE" id="PS50097">
    <property type="entry name" value="BTB"/>
    <property type="match status" value="1"/>
</dbReference>
<dbReference type="AlphaFoldDB" id="A0ABD3UEG2"/>
<dbReference type="InterPro" id="IPR011333">
    <property type="entry name" value="SKP1/BTB/POZ_sf"/>
</dbReference>
<dbReference type="FunFam" id="1.25.40.420:FF:000001">
    <property type="entry name" value="Kelch-like family member 12"/>
    <property type="match status" value="1"/>
</dbReference>
<keyword evidence="2" id="KW-0677">Repeat</keyword>
<feature type="domain" description="BTB" evidence="3">
    <location>
        <begin position="11"/>
        <end position="78"/>
    </location>
</feature>
<dbReference type="Pfam" id="PF00651">
    <property type="entry name" value="BTB"/>
    <property type="match status" value="1"/>
</dbReference>
<dbReference type="InterPro" id="IPR011043">
    <property type="entry name" value="Gal_Oxase/kelch_b-propeller"/>
</dbReference>
<dbReference type="Pfam" id="PF07707">
    <property type="entry name" value="BACK"/>
    <property type="match status" value="1"/>
</dbReference>